<sequence length="165" mass="18571">MVNAEASHLWNIFAVTLQHHIQNNPTAQSNRDMTLVFKTFLECRCGGKPPPNHPKRQSKHTRTQASGLTSRIRVALAKHRAAAQGRSKDPGFEQDESKGGSREAEGLRKSQDVETLLLRKTWSIMELFRTEARRACRMEMPATCAEIRPGKHMRTRLTRGLAGVS</sequence>
<evidence type="ECO:0000256" key="1">
    <source>
        <dbReference type="SAM" id="MobiDB-lite"/>
    </source>
</evidence>
<feature type="compositionally biased region" description="Basic residues" evidence="1">
    <location>
        <begin position="53"/>
        <end position="62"/>
    </location>
</feature>
<feature type="compositionally biased region" description="Basic and acidic residues" evidence="1">
    <location>
        <begin position="86"/>
        <end position="109"/>
    </location>
</feature>
<evidence type="ECO:0000313" key="2">
    <source>
        <dbReference type="EMBL" id="CAE7558997.1"/>
    </source>
</evidence>
<organism evidence="2 3">
    <name type="scientific">Symbiodinium natans</name>
    <dbReference type="NCBI Taxonomy" id="878477"/>
    <lineage>
        <taxon>Eukaryota</taxon>
        <taxon>Sar</taxon>
        <taxon>Alveolata</taxon>
        <taxon>Dinophyceae</taxon>
        <taxon>Suessiales</taxon>
        <taxon>Symbiodiniaceae</taxon>
        <taxon>Symbiodinium</taxon>
    </lineage>
</organism>
<dbReference type="AlphaFoldDB" id="A0A812UAP1"/>
<feature type="region of interest" description="Disordered" evidence="1">
    <location>
        <begin position="47"/>
        <end position="109"/>
    </location>
</feature>
<reference evidence="2" key="1">
    <citation type="submission" date="2021-02" db="EMBL/GenBank/DDBJ databases">
        <authorList>
            <person name="Dougan E. K."/>
            <person name="Rhodes N."/>
            <person name="Thang M."/>
            <person name="Chan C."/>
        </authorList>
    </citation>
    <scope>NUCLEOTIDE SEQUENCE</scope>
</reference>
<proteinExistence type="predicted"/>
<name>A0A812UAP1_9DINO</name>
<evidence type="ECO:0000313" key="3">
    <source>
        <dbReference type="Proteomes" id="UP000604046"/>
    </source>
</evidence>
<dbReference type="EMBL" id="CAJNDS010002661">
    <property type="protein sequence ID" value="CAE7558997.1"/>
    <property type="molecule type" value="Genomic_DNA"/>
</dbReference>
<comment type="caution">
    <text evidence="2">The sequence shown here is derived from an EMBL/GenBank/DDBJ whole genome shotgun (WGS) entry which is preliminary data.</text>
</comment>
<accession>A0A812UAP1</accession>
<protein>
    <submittedName>
        <fullName evidence="2">Uncharacterized protein</fullName>
    </submittedName>
</protein>
<dbReference type="Proteomes" id="UP000604046">
    <property type="component" value="Unassembled WGS sequence"/>
</dbReference>
<keyword evidence="3" id="KW-1185">Reference proteome</keyword>
<gene>
    <name evidence="2" type="ORF">SNAT2548_LOCUS31482</name>
</gene>